<sequence length="192" mass="21852">MVQARQRNVRAFIFMQGEEEETIAYIQKNFILLKDFLLIFTYPLNDNLLKFLQTQNLNFVEYKNTSKLAQQESSQTQPIQNTQESAQEKTPETKTLTLHKTIRSGEEIITKGDITIFGRVNSGASIQAQGNVQIFGEINGNVFCNGSYMILGPTKEGNILFDGEIIDKEKLSSQGYKKIYKKNDTIVVEELL</sequence>
<dbReference type="InterPro" id="IPR005526">
    <property type="entry name" value="Septum_form_inhib_MinC_C"/>
</dbReference>
<dbReference type="GO" id="GO:1901891">
    <property type="term" value="P:regulation of cell septum assembly"/>
    <property type="evidence" value="ECO:0007669"/>
    <property type="project" value="InterPro"/>
</dbReference>
<reference evidence="8 9" key="1">
    <citation type="submission" date="2014-06" db="EMBL/GenBank/DDBJ databases">
        <title>Helicobacter pullorum isolates in fresh chicken meat - phenotypic and genotypic features.</title>
        <authorList>
            <person name="Borges V."/>
            <person name="Santos A."/>
            <person name="Correia C.B."/>
            <person name="Saraiva M."/>
            <person name="Menard A."/>
            <person name="Vieira L."/>
            <person name="Sampaio D.A."/>
            <person name="Gomes J.P."/>
            <person name="Oleastro M."/>
        </authorList>
    </citation>
    <scope>NUCLEOTIDE SEQUENCE [LARGE SCALE GENOMIC DNA]</scope>
    <source>
        <strain evidence="8 9">229334/12</strain>
    </source>
</reference>
<dbReference type="AlphaFoldDB" id="A0A0N0LTH6"/>
<evidence type="ECO:0000313" key="9">
    <source>
        <dbReference type="Proteomes" id="UP000037997"/>
    </source>
</evidence>
<dbReference type="GO" id="GO:0000917">
    <property type="term" value="P:division septum assembly"/>
    <property type="evidence" value="ECO:0007669"/>
    <property type="project" value="UniProtKB-KW"/>
</dbReference>
<dbReference type="PANTHER" id="PTHR34108">
    <property type="entry name" value="SEPTUM SITE-DETERMINING PROTEIN MINC"/>
    <property type="match status" value="1"/>
</dbReference>
<keyword evidence="4" id="KW-0131">Cell cycle</keyword>
<dbReference type="SUPFAM" id="SSF63848">
    <property type="entry name" value="Cell-division inhibitor MinC, C-terminal domain"/>
    <property type="match status" value="1"/>
</dbReference>
<protein>
    <submittedName>
        <fullName evidence="8">Selenocysteine lyase</fullName>
    </submittedName>
</protein>
<evidence type="ECO:0000256" key="2">
    <source>
        <dbReference type="ARBA" id="ARBA00022618"/>
    </source>
</evidence>
<evidence type="ECO:0000256" key="3">
    <source>
        <dbReference type="ARBA" id="ARBA00023210"/>
    </source>
</evidence>
<comment type="function">
    <text evidence="5">Cell division inhibitor that blocks the formation of polar Z ring septums. Rapidly oscillates between the poles of the cell to destabilize FtsZ filaments that have formed before they mature into polar Z rings. Prevents FtsZ polymerization.</text>
</comment>
<proteinExistence type="inferred from homology"/>
<dbReference type="STRING" id="35818.HPU229336_00645"/>
<evidence type="ECO:0000313" key="8">
    <source>
        <dbReference type="EMBL" id="KPH55921.1"/>
    </source>
</evidence>
<dbReference type="EMBL" id="JNOC01000029">
    <property type="protein sequence ID" value="KPH55921.1"/>
    <property type="molecule type" value="Genomic_DNA"/>
</dbReference>
<feature type="region of interest" description="Disordered" evidence="6">
    <location>
        <begin position="71"/>
        <end position="93"/>
    </location>
</feature>
<dbReference type="Proteomes" id="UP000037997">
    <property type="component" value="Unassembled WGS sequence"/>
</dbReference>
<evidence type="ECO:0000256" key="1">
    <source>
        <dbReference type="ARBA" id="ARBA00006291"/>
    </source>
</evidence>
<evidence type="ECO:0000256" key="6">
    <source>
        <dbReference type="SAM" id="MobiDB-lite"/>
    </source>
</evidence>
<dbReference type="GO" id="GO:0000902">
    <property type="term" value="P:cell morphogenesis"/>
    <property type="evidence" value="ECO:0007669"/>
    <property type="project" value="InterPro"/>
</dbReference>
<keyword evidence="8" id="KW-0456">Lyase</keyword>
<organism evidence="8 9">
    <name type="scientific">Helicobacter pullorum</name>
    <dbReference type="NCBI Taxonomy" id="35818"/>
    <lineage>
        <taxon>Bacteria</taxon>
        <taxon>Pseudomonadati</taxon>
        <taxon>Campylobacterota</taxon>
        <taxon>Epsilonproteobacteria</taxon>
        <taxon>Campylobacterales</taxon>
        <taxon>Helicobacteraceae</taxon>
        <taxon>Helicobacter</taxon>
    </lineage>
</organism>
<dbReference type="PATRIC" id="fig|35818.11.peg.1019"/>
<feature type="domain" description="Septum formation inhibitor MinC C-terminal" evidence="7">
    <location>
        <begin position="98"/>
        <end position="143"/>
    </location>
</feature>
<comment type="caution">
    <text evidence="8">The sequence shown here is derived from an EMBL/GenBank/DDBJ whole genome shotgun (WGS) entry which is preliminary data.</text>
</comment>
<comment type="similarity">
    <text evidence="1">Belongs to the MinC family.</text>
</comment>
<dbReference type="Pfam" id="PF03775">
    <property type="entry name" value="MinC_C"/>
    <property type="match status" value="1"/>
</dbReference>
<dbReference type="InterPro" id="IPR013033">
    <property type="entry name" value="MinC"/>
</dbReference>
<dbReference type="InterPro" id="IPR016098">
    <property type="entry name" value="CAP/MinC_C"/>
</dbReference>
<dbReference type="Gene3D" id="2.160.20.70">
    <property type="match status" value="1"/>
</dbReference>
<dbReference type="GO" id="GO:0016829">
    <property type="term" value="F:lyase activity"/>
    <property type="evidence" value="ECO:0007669"/>
    <property type="project" value="UniProtKB-KW"/>
</dbReference>
<evidence type="ECO:0000256" key="5">
    <source>
        <dbReference type="ARBA" id="ARBA00025606"/>
    </source>
</evidence>
<keyword evidence="3" id="KW-0717">Septation</keyword>
<dbReference type="InterPro" id="IPR036145">
    <property type="entry name" value="MinC_C_sf"/>
</dbReference>
<keyword evidence="2" id="KW-0132">Cell division</keyword>
<dbReference type="PANTHER" id="PTHR34108:SF1">
    <property type="entry name" value="SEPTUM SITE-DETERMINING PROTEIN MINC"/>
    <property type="match status" value="1"/>
</dbReference>
<dbReference type="RefSeq" id="WP_054197857.1">
    <property type="nucleotide sequence ID" value="NZ_CAJFGW010000009.1"/>
</dbReference>
<accession>A0A0N0LTH6</accession>
<gene>
    <name evidence="8" type="ORF">HPU229334_05145</name>
</gene>
<name>A0A0N0LTH6_9HELI</name>
<feature type="compositionally biased region" description="Polar residues" evidence="6">
    <location>
        <begin position="71"/>
        <end position="85"/>
    </location>
</feature>
<evidence type="ECO:0000259" key="7">
    <source>
        <dbReference type="Pfam" id="PF03775"/>
    </source>
</evidence>
<evidence type="ECO:0000256" key="4">
    <source>
        <dbReference type="ARBA" id="ARBA00023306"/>
    </source>
</evidence>